<feature type="transmembrane region" description="Helical" evidence="2">
    <location>
        <begin position="54"/>
        <end position="73"/>
    </location>
</feature>
<dbReference type="EMBL" id="BAAASG010000009">
    <property type="protein sequence ID" value="GAA2495967.1"/>
    <property type="molecule type" value="Genomic_DNA"/>
</dbReference>
<feature type="transmembrane region" description="Helical" evidence="2">
    <location>
        <begin position="20"/>
        <end position="42"/>
    </location>
</feature>
<comment type="caution">
    <text evidence="3">The sequence shown here is derived from an EMBL/GenBank/DDBJ whole genome shotgun (WGS) entry which is preliminary data.</text>
</comment>
<evidence type="ECO:0000313" key="3">
    <source>
        <dbReference type="EMBL" id="GAA2495967.1"/>
    </source>
</evidence>
<proteinExistence type="predicted"/>
<feature type="region of interest" description="Disordered" evidence="1">
    <location>
        <begin position="73"/>
        <end position="112"/>
    </location>
</feature>
<keyword evidence="2" id="KW-1133">Transmembrane helix</keyword>
<feature type="compositionally biased region" description="Basic and acidic residues" evidence="1">
    <location>
        <begin position="85"/>
        <end position="97"/>
    </location>
</feature>
<keyword evidence="2" id="KW-0472">Membrane</keyword>
<accession>A0ABN3M6T9</accession>
<protein>
    <submittedName>
        <fullName evidence="3">Uncharacterized protein</fullName>
    </submittedName>
</protein>
<gene>
    <name evidence="3" type="ORF">GCM10010276_40800</name>
</gene>
<evidence type="ECO:0000256" key="1">
    <source>
        <dbReference type="SAM" id="MobiDB-lite"/>
    </source>
</evidence>
<evidence type="ECO:0000313" key="4">
    <source>
        <dbReference type="Proteomes" id="UP001501777"/>
    </source>
</evidence>
<dbReference type="Proteomes" id="UP001501777">
    <property type="component" value="Unassembled WGS sequence"/>
</dbReference>
<reference evidence="3 4" key="1">
    <citation type="journal article" date="2019" name="Int. J. Syst. Evol. Microbiol.">
        <title>The Global Catalogue of Microorganisms (GCM) 10K type strain sequencing project: providing services to taxonomists for standard genome sequencing and annotation.</title>
        <authorList>
            <consortium name="The Broad Institute Genomics Platform"/>
            <consortium name="The Broad Institute Genome Sequencing Center for Infectious Disease"/>
            <person name="Wu L."/>
            <person name="Ma J."/>
        </authorList>
    </citation>
    <scope>NUCLEOTIDE SEQUENCE [LARGE SCALE GENOMIC DNA]</scope>
    <source>
        <strain evidence="3 4">JCM 4395</strain>
    </source>
</reference>
<keyword evidence="2" id="KW-0812">Transmembrane</keyword>
<keyword evidence="4" id="KW-1185">Reference proteome</keyword>
<sequence>MGAGASAVQHSGKTRKRSAVVGGAVTYALSAGAAATVAAALASLLVDNVLAKRILWVVVALSVAVGTGVWRAGISTMSSPPGPDRLPEGSPTERRPEGASGSSSSPASPPGR</sequence>
<organism evidence="3 4">
    <name type="scientific">Streptomyces longisporus</name>
    <dbReference type="NCBI Taxonomy" id="1948"/>
    <lineage>
        <taxon>Bacteria</taxon>
        <taxon>Bacillati</taxon>
        <taxon>Actinomycetota</taxon>
        <taxon>Actinomycetes</taxon>
        <taxon>Kitasatosporales</taxon>
        <taxon>Streptomycetaceae</taxon>
        <taxon>Streptomyces</taxon>
    </lineage>
</organism>
<evidence type="ECO:0000256" key="2">
    <source>
        <dbReference type="SAM" id="Phobius"/>
    </source>
</evidence>
<name>A0ABN3M6T9_STRLO</name>